<dbReference type="Proteomes" id="UP001652620">
    <property type="component" value="Chromosome 3"/>
</dbReference>
<reference evidence="3" key="1">
    <citation type="submission" date="2025-08" db="UniProtKB">
        <authorList>
            <consortium name="RefSeq"/>
        </authorList>
    </citation>
    <scope>IDENTIFICATION</scope>
    <source>
        <tissue evidence="3">Adult</tissue>
    </source>
</reference>
<evidence type="ECO:0000256" key="1">
    <source>
        <dbReference type="SAM" id="Phobius"/>
    </source>
</evidence>
<keyword evidence="1" id="KW-1133">Transmembrane helix</keyword>
<gene>
    <name evidence="3" type="primary">LOC105233074</name>
</gene>
<name>A0A6I9VIE3_BACDO</name>
<evidence type="ECO:0000313" key="3">
    <source>
        <dbReference type="RefSeq" id="XP_011213330.2"/>
    </source>
</evidence>
<accession>A0A6I9VIE3</accession>
<feature type="transmembrane region" description="Helical" evidence="1">
    <location>
        <begin position="95"/>
        <end position="113"/>
    </location>
</feature>
<dbReference type="OrthoDB" id="7994945at2759"/>
<dbReference type="AlphaFoldDB" id="A0A6I9VIE3"/>
<keyword evidence="1" id="KW-0812">Transmembrane</keyword>
<evidence type="ECO:0000313" key="2">
    <source>
        <dbReference type="Proteomes" id="UP001652620"/>
    </source>
</evidence>
<sequence>MYLHPSMYQIYPDEVKTISYYSAIMNIRRITESYCSHSRETSQRCLNHSACDYALSDPVLIVITLTAVVGSFCLLSGLIILCAVSKTLHDQTSEAILLLGIGFFIYAIAFVAWKITNARRIAHIIEALNKETTSALV</sequence>
<keyword evidence="2" id="KW-1185">Reference proteome</keyword>
<dbReference type="InParanoid" id="A0A6I9VIE3"/>
<organism evidence="2 3">
    <name type="scientific">Bactrocera dorsalis</name>
    <name type="common">Oriental fruit fly</name>
    <name type="synonym">Dacus dorsalis</name>
    <dbReference type="NCBI Taxonomy" id="27457"/>
    <lineage>
        <taxon>Eukaryota</taxon>
        <taxon>Metazoa</taxon>
        <taxon>Ecdysozoa</taxon>
        <taxon>Arthropoda</taxon>
        <taxon>Hexapoda</taxon>
        <taxon>Insecta</taxon>
        <taxon>Pterygota</taxon>
        <taxon>Neoptera</taxon>
        <taxon>Endopterygota</taxon>
        <taxon>Diptera</taxon>
        <taxon>Brachycera</taxon>
        <taxon>Muscomorpha</taxon>
        <taxon>Tephritoidea</taxon>
        <taxon>Tephritidae</taxon>
        <taxon>Bactrocera</taxon>
        <taxon>Bactrocera</taxon>
    </lineage>
</organism>
<proteinExistence type="predicted"/>
<dbReference type="RefSeq" id="XP_011213330.2">
    <property type="nucleotide sequence ID" value="XM_011215028.4"/>
</dbReference>
<dbReference type="GeneID" id="105233074"/>
<dbReference type="KEGG" id="bdr:105233074"/>
<feature type="transmembrane region" description="Helical" evidence="1">
    <location>
        <begin position="59"/>
        <end position="83"/>
    </location>
</feature>
<keyword evidence="1" id="KW-0472">Membrane</keyword>
<protein>
    <submittedName>
        <fullName evidence="3">Uncharacterized protein LOC105233074 isoform X2</fullName>
    </submittedName>
</protein>